<feature type="domain" description="Transposase MuDR plant" evidence="1">
    <location>
        <begin position="15"/>
        <end position="71"/>
    </location>
</feature>
<reference evidence="2" key="1">
    <citation type="submission" date="2020-10" db="EMBL/GenBank/DDBJ databases">
        <authorList>
            <person name="Sedaghatjoo S."/>
        </authorList>
    </citation>
    <scope>NUCLEOTIDE SEQUENCE</scope>
    <source>
        <strain evidence="2">AZH3</strain>
    </source>
</reference>
<gene>
    <name evidence="2" type="ORF">JKIAZH3_G5730</name>
</gene>
<comment type="caution">
    <text evidence="2">The sequence shown here is derived from an EMBL/GenBank/DDBJ whole genome shotgun (WGS) entry which is preliminary data.</text>
</comment>
<dbReference type="Pfam" id="PF03108">
    <property type="entry name" value="DBD_Tnp_Mut"/>
    <property type="match status" value="1"/>
</dbReference>
<dbReference type="InterPro" id="IPR004332">
    <property type="entry name" value="Transposase_MuDR"/>
</dbReference>
<organism evidence="2 3">
    <name type="scientific">Tilletia caries</name>
    <name type="common">wheat bunt fungus</name>
    <dbReference type="NCBI Taxonomy" id="13290"/>
    <lineage>
        <taxon>Eukaryota</taxon>
        <taxon>Fungi</taxon>
        <taxon>Dikarya</taxon>
        <taxon>Basidiomycota</taxon>
        <taxon>Ustilaginomycotina</taxon>
        <taxon>Exobasidiomycetes</taxon>
        <taxon>Tilletiales</taxon>
        <taxon>Tilletiaceae</taxon>
        <taxon>Tilletia</taxon>
    </lineage>
</organism>
<dbReference type="Proteomes" id="UP000836402">
    <property type="component" value="Unassembled WGS sequence"/>
</dbReference>
<accession>A0ABN7IZX1</accession>
<sequence>MSAIVPLQEVAADSTFSSLDEFKDAVRFYALKLNFNPTWERSKAGLCVAVCDQKATCGCPFRVRAHVDAEDAGLFHVSTFKEGHCCAGKPPSKRKAYSDHDFLKRLHDVSSVRAMGYMWYNALCTHTAVVLHIAGRSPAG</sequence>
<keyword evidence="3" id="KW-1185">Reference proteome</keyword>
<evidence type="ECO:0000313" key="3">
    <source>
        <dbReference type="Proteomes" id="UP000836402"/>
    </source>
</evidence>
<protein>
    <recommendedName>
        <fullName evidence="1">Transposase MuDR plant domain-containing protein</fullName>
    </recommendedName>
</protein>
<proteinExistence type="predicted"/>
<dbReference type="EMBL" id="CAJHJG010003460">
    <property type="protein sequence ID" value="CAD6932026.1"/>
    <property type="molecule type" value="Genomic_DNA"/>
</dbReference>
<evidence type="ECO:0000313" key="2">
    <source>
        <dbReference type="EMBL" id="CAD6932026.1"/>
    </source>
</evidence>
<evidence type="ECO:0000259" key="1">
    <source>
        <dbReference type="Pfam" id="PF03108"/>
    </source>
</evidence>
<name>A0ABN7IZX1_9BASI</name>